<evidence type="ECO:0000256" key="5">
    <source>
        <dbReference type="ARBA" id="ARBA00023180"/>
    </source>
</evidence>
<dbReference type="PANTHER" id="PTHR10342">
    <property type="entry name" value="ARYLSULFATASE"/>
    <property type="match status" value="1"/>
</dbReference>
<protein>
    <submittedName>
        <fullName evidence="8">Oidioi.mRNA.OKI2018_I69.XSR.g17030.t1.cds</fullName>
    </submittedName>
</protein>
<evidence type="ECO:0000256" key="6">
    <source>
        <dbReference type="SAM" id="MobiDB-lite"/>
    </source>
</evidence>
<keyword evidence="4" id="KW-0106">Calcium</keyword>
<dbReference type="InterPro" id="IPR047115">
    <property type="entry name" value="ARSB"/>
</dbReference>
<evidence type="ECO:0000256" key="3">
    <source>
        <dbReference type="ARBA" id="ARBA00022723"/>
    </source>
</evidence>
<dbReference type="EMBL" id="OU015569">
    <property type="protein sequence ID" value="CAG5100509.1"/>
    <property type="molecule type" value="Genomic_DNA"/>
</dbReference>
<dbReference type="InterPro" id="IPR000917">
    <property type="entry name" value="Sulfatase_N"/>
</dbReference>
<sequence length="574" mass="66339">MKNLLLSCQFFAPGLANYKRPHVVFILADDLGWDDVGWANEKVNTPVLDKLRENSIELDQYYVQQVCTPSRAALMTGKALSDPLRPPTRRDQTRRARRSPLREVLLPRGFKECGYTTQMFGKWHLGYYTKAHLPQNRGFDRFFGFYLGSQDFYFHRTGFKTDKSFWREAATQEELEKVNHERLGPASYLENFSQGLPSPDERTALPAGYDFREAYSNGEEIIRHDAWGHYSTNVLINDAIEQLKRHEGVEIPFFHFLSMQDPHVPKQRPIRLEKAVERFNLAEKRKTFVTKVKSMDLEIGRYIDALKETNHYNNTIIIFSSDNGGSRSKGACNWPLRGGKGSIFDGAFRSRAASHSRTGIQKYPHMFHAVDWMPTLMELLNCKLPRAHLPLDGVSHLKTLLGMNEKAPREEMLLDIDPGPPGKNLCKVIEEGTTDARDFSFTKNEGFDFRMRAALRFKDWKIITGPPCSGPRCGVQTDTRNYLGLEEFVSNERGVRLYNITADPREAFDLSDKHPWITKQLLMRLCKYHKEQSQFVDREGSLEAHPETSAHVWKPWRETEINDEAHQDYMKRIN</sequence>
<keyword evidence="3" id="KW-0479">Metal-binding</keyword>
<dbReference type="Gene3D" id="3.40.720.10">
    <property type="entry name" value="Alkaline Phosphatase, subunit A"/>
    <property type="match status" value="1"/>
</dbReference>
<dbReference type="Pfam" id="PF00884">
    <property type="entry name" value="Sulfatase"/>
    <property type="match status" value="1"/>
</dbReference>
<evidence type="ECO:0000313" key="9">
    <source>
        <dbReference type="Proteomes" id="UP001158576"/>
    </source>
</evidence>
<comment type="cofactor">
    <cofactor evidence="1">
        <name>Ca(2+)</name>
        <dbReference type="ChEBI" id="CHEBI:29108"/>
    </cofactor>
</comment>
<dbReference type="PANTHER" id="PTHR10342:SF274">
    <property type="entry name" value="ARYLSULFATASE B"/>
    <property type="match status" value="1"/>
</dbReference>
<evidence type="ECO:0000313" key="8">
    <source>
        <dbReference type="EMBL" id="CAG5100509.1"/>
    </source>
</evidence>
<feature type="domain" description="Sulfatase N-terminal" evidence="7">
    <location>
        <begin position="21"/>
        <end position="381"/>
    </location>
</feature>
<evidence type="ECO:0000256" key="1">
    <source>
        <dbReference type="ARBA" id="ARBA00001913"/>
    </source>
</evidence>
<comment type="similarity">
    <text evidence="2">Belongs to the sulfatase family.</text>
</comment>
<dbReference type="Gene3D" id="3.30.1120.10">
    <property type="match status" value="1"/>
</dbReference>
<name>A0ABN7SLS4_OIKDI</name>
<keyword evidence="5" id="KW-0325">Glycoprotein</keyword>
<dbReference type="CDD" id="cd16029">
    <property type="entry name" value="4-S"/>
    <property type="match status" value="1"/>
</dbReference>
<feature type="region of interest" description="Disordered" evidence="6">
    <location>
        <begin position="79"/>
        <end position="98"/>
    </location>
</feature>
<accession>A0ABN7SLS4</accession>
<dbReference type="InterPro" id="IPR017850">
    <property type="entry name" value="Alkaline_phosphatase_core_sf"/>
</dbReference>
<dbReference type="Proteomes" id="UP001158576">
    <property type="component" value="Chromosome XSR"/>
</dbReference>
<dbReference type="SUPFAM" id="SSF53649">
    <property type="entry name" value="Alkaline phosphatase-like"/>
    <property type="match status" value="1"/>
</dbReference>
<reference evidence="8 9" key="1">
    <citation type="submission" date="2021-04" db="EMBL/GenBank/DDBJ databases">
        <authorList>
            <person name="Bliznina A."/>
        </authorList>
    </citation>
    <scope>NUCLEOTIDE SEQUENCE [LARGE SCALE GENOMIC DNA]</scope>
</reference>
<evidence type="ECO:0000256" key="2">
    <source>
        <dbReference type="ARBA" id="ARBA00008779"/>
    </source>
</evidence>
<evidence type="ECO:0000256" key="4">
    <source>
        <dbReference type="ARBA" id="ARBA00022837"/>
    </source>
</evidence>
<proteinExistence type="inferred from homology"/>
<evidence type="ECO:0000259" key="7">
    <source>
        <dbReference type="Pfam" id="PF00884"/>
    </source>
</evidence>
<gene>
    <name evidence="8" type="ORF">OKIOD_LOCUS8588</name>
</gene>
<keyword evidence="9" id="KW-1185">Reference proteome</keyword>
<organism evidence="8 9">
    <name type="scientific">Oikopleura dioica</name>
    <name type="common">Tunicate</name>
    <dbReference type="NCBI Taxonomy" id="34765"/>
    <lineage>
        <taxon>Eukaryota</taxon>
        <taxon>Metazoa</taxon>
        <taxon>Chordata</taxon>
        <taxon>Tunicata</taxon>
        <taxon>Appendicularia</taxon>
        <taxon>Copelata</taxon>
        <taxon>Oikopleuridae</taxon>
        <taxon>Oikopleura</taxon>
    </lineage>
</organism>